<accession>A0A2J7QVF4</accession>
<dbReference type="OrthoDB" id="10552078at2759"/>
<evidence type="ECO:0000256" key="1">
    <source>
        <dbReference type="SAM" id="MobiDB-lite"/>
    </source>
</evidence>
<feature type="non-terminal residue" evidence="2">
    <location>
        <position position="307"/>
    </location>
</feature>
<dbReference type="Proteomes" id="UP000235965">
    <property type="component" value="Unassembled WGS sequence"/>
</dbReference>
<gene>
    <name evidence="2" type="ORF">B7P43_G00342</name>
</gene>
<proteinExistence type="predicted"/>
<name>A0A2J7QVF4_9NEOP</name>
<protein>
    <submittedName>
        <fullName evidence="2">Uncharacterized protein</fullName>
    </submittedName>
</protein>
<feature type="compositionally biased region" description="Low complexity" evidence="1">
    <location>
        <begin position="97"/>
        <end position="111"/>
    </location>
</feature>
<feature type="compositionally biased region" description="Polar residues" evidence="1">
    <location>
        <begin position="26"/>
        <end position="50"/>
    </location>
</feature>
<organism evidence="2 3">
    <name type="scientific">Cryptotermes secundus</name>
    <dbReference type="NCBI Taxonomy" id="105785"/>
    <lineage>
        <taxon>Eukaryota</taxon>
        <taxon>Metazoa</taxon>
        <taxon>Ecdysozoa</taxon>
        <taxon>Arthropoda</taxon>
        <taxon>Hexapoda</taxon>
        <taxon>Insecta</taxon>
        <taxon>Pterygota</taxon>
        <taxon>Neoptera</taxon>
        <taxon>Polyneoptera</taxon>
        <taxon>Dictyoptera</taxon>
        <taxon>Blattodea</taxon>
        <taxon>Blattoidea</taxon>
        <taxon>Termitoidae</taxon>
        <taxon>Kalotermitidae</taxon>
        <taxon>Cryptotermitinae</taxon>
        <taxon>Cryptotermes</taxon>
    </lineage>
</organism>
<dbReference type="EMBL" id="NEVH01010475">
    <property type="protein sequence ID" value="PNF32561.1"/>
    <property type="molecule type" value="Genomic_DNA"/>
</dbReference>
<feature type="compositionally biased region" description="Polar residues" evidence="1">
    <location>
        <begin position="1"/>
        <end position="17"/>
    </location>
</feature>
<sequence length="307" mass="32483">MAPSEETTSATCSQQPEQDVARAKLQQDSPKIQQGVSTNFEENIGHSGSPSCIGTIDPVLDGPKNVATNCTENIDPLVESQNSNASVCVKNVNPRVNSPKSGSNNSIGNSDSVVDKNVDHILDSSQSVENTDQIVDGPGICAAVTENGNGSESVVNTNKRHNDEIQDGPKKVVTNYAENDDKVVISAKCVTATNLDNVEQGAECSTSVSSVVNEKKSKVVDNPKCIAVASTEDNDEIMDRLKDKDSGDNTTCVENIACAVSVSKQEIGAKSENDGNHVTVAAKVDDIEIVKKGKDVGICTFLPCLRY</sequence>
<keyword evidence="3" id="KW-1185">Reference proteome</keyword>
<feature type="region of interest" description="Disordered" evidence="1">
    <location>
        <begin position="92"/>
        <end position="111"/>
    </location>
</feature>
<dbReference type="AlphaFoldDB" id="A0A2J7QVF4"/>
<feature type="region of interest" description="Disordered" evidence="1">
    <location>
        <begin position="1"/>
        <end position="50"/>
    </location>
</feature>
<comment type="caution">
    <text evidence="2">The sequence shown here is derived from an EMBL/GenBank/DDBJ whole genome shotgun (WGS) entry which is preliminary data.</text>
</comment>
<evidence type="ECO:0000313" key="3">
    <source>
        <dbReference type="Proteomes" id="UP000235965"/>
    </source>
</evidence>
<reference evidence="2 3" key="1">
    <citation type="submission" date="2017-12" db="EMBL/GenBank/DDBJ databases">
        <title>Hemimetabolous genomes reveal molecular basis of termite eusociality.</title>
        <authorList>
            <person name="Harrison M.C."/>
            <person name="Jongepier E."/>
            <person name="Robertson H.M."/>
            <person name="Arning N."/>
            <person name="Bitard-Feildel T."/>
            <person name="Chao H."/>
            <person name="Childers C.P."/>
            <person name="Dinh H."/>
            <person name="Doddapaneni H."/>
            <person name="Dugan S."/>
            <person name="Gowin J."/>
            <person name="Greiner C."/>
            <person name="Han Y."/>
            <person name="Hu H."/>
            <person name="Hughes D.S.T."/>
            <person name="Huylmans A.-K."/>
            <person name="Kemena C."/>
            <person name="Kremer L.P.M."/>
            <person name="Lee S.L."/>
            <person name="Lopez-Ezquerra A."/>
            <person name="Mallet L."/>
            <person name="Monroy-Kuhn J.M."/>
            <person name="Moser A."/>
            <person name="Murali S.C."/>
            <person name="Muzny D.M."/>
            <person name="Otani S."/>
            <person name="Piulachs M.-D."/>
            <person name="Poelchau M."/>
            <person name="Qu J."/>
            <person name="Schaub F."/>
            <person name="Wada-Katsumata A."/>
            <person name="Worley K.C."/>
            <person name="Xie Q."/>
            <person name="Ylla G."/>
            <person name="Poulsen M."/>
            <person name="Gibbs R.A."/>
            <person name="Schal C."/>
            <person name="Richards S."/>
            <person name="Belles X."/>
            <person name="Korb J."/>
            <person name="Bornberg-Bauer E."/>
        </authorList>
    </citation>
    <scope>NUCLEOTIDE SEQUENCE [LARGE SCALE GENOMIC DNA]</scope>
    <source>
        <tissue evidence="2">Whole body</tissue>
    </source>
</reference>
<evidence type="ECO:0000313" key="2">
    <source>
        <dbReference type="EMBL" id="PNF32561.1"/>
    </source>
</evidence>